<keyword evidence="2" id="KW-0677">Repeat</keyword>
<reference evidence="8 9" key="1">
    <citation type="submission" date="2021-06" db="EMBL/GenBank/DDBJ databases">
        <title>Candida outbreak in Lebanon.</title>
        <authorList>
            <person name="Finianos M."/>
        </authorList>
    </citation>
    <scope>NUCLEOTIDE SEQUENCE [LARGE SCALE GENOMIC DNA]</scope>
    <source>
        <strain evidence="8">CA3LBN</strain>
    </source>
</reference>
<keyword evidence="3 5" id="KW-0863">Zinc-finger</keyword>
<feature type="region of interest" description="Disordered" evidence="6">
    <location>
        <begin position="157"/>
        <end position="241"/>
    </location>
</feature>
<evidence type="ECO:0000256" key="4">
    <source>
        <dbReference type="ARBA" id="ARBA00022833"/>
    </source>
</evidence>
<evidence type="ECO:0000313" key="9">
    <source>
        <dbReference type="Proteomes" id="UP000825434"/>
    </source>
</evidence>
<feature type="zinc finger region" description="C3H1-type" evidence="5">
    <location>
        <begin position="83"/>
        <end position="110"/>
    </location>
</feature>
<dbReference type="SUPFAM" id="SSF90229">
    <property type="entry name" value="CCCH zinc finger"/>
    <property type="match status" value="1"/>
</dbReference>
<feature type="compositionally biased region" description="Low complexity" evidence="6">
    <location>
        <begin position="28"/>
        <end position="43"/>
    </location>
</feature>
<evidence type="ECO:0000313" key="8">
    <source>
        <dbReference type="EMBL" id="QWU86103.1"/>
    </source>
</evidence>
<feature type="region of interest" description="Disordered" evidence="6">
    <location>
        <begin position="269"/>
        <end position="298"/>
    </location>
</feature>
<feature type="domain" description="C3H1-type" evidence="7">
    <location>
        <begin position="114"/>
        <end position="141"/>
    </location>
</feature>
<keyword evidence="1 5" id="KW-0479">Metal-binding</keyword>
<dbReference type="PROSITE" id="PS50103">
    <property type="entry name" value="ZF_C3H1"/>
    <property type="match status" value="2"/>
</dbReference>
<feature type="zinc finger region" description="C3H1-type" evidence="5">
    <location>
        <begin position="114"/>
        <end position="141"/>
    </location>
</feature>
<feature type="compositionally biased region" description="Polar residues" evidence="6">
    <location>
        <begin position="162"/>
        <end position="171"/>
    </location>
</feature>
<feature type="compositionally biased region" description="Low complexity" evidence="6">
    <location>
        <begin position="172"/>
        <end position="186"/>
    </location>
</feature>
<gene>
    <name evidence="8" type="ORF">CA3LBN_000321</name>
</gene>
<keyword evidence="4 5" id="KW-0862">Zinc</keyword>
<feature type="region of interest" description="Disordered" evidence="6">
    <location>
        <begin position="441"/>
        <end position="483"/>
    </location>
</feature>
<dbReference type="InterPro" id="IPR045072">
    <property type="entry name" value="MKRN-like"/>
</dbReference>
<dbReference type="Pfam" id="PF18044">
    <property type="entry name" value="zf-CCCH_4"/>
    <property type="match status" value="1"/>
</dbReference>
<evidence type="ECO:0000256" key="3">
    <source>
        <dbReference type="ARBA" id="ARBA00022771"/>
    </source>
</evidence>
<dbReference type="InterPro" id="IPR036855">
    <property type="entry name" value="Znf_CCCH_sf"/>
</dbReference>
<evidence type="ECO:0000256" key="6">
    <source>
        <dbReference type="SAM" id="MobiDB-lite"/>
    </source>
</evidence>
<evidence type="ECO:0000259" key="7">
    <source>
        <dbReference type="PROSITE" id="PS50103"/>
    </source>
</evidence>
<dbReference type="Gene3D" id="4.10.1000.10">
    <property type="entry name" value="Zinc finger, CCCH-type"/>
    <property type="match status" value="1"/>
</dbReference>
<dbReference type="InterPro" id="IPR000571">
    <property type="entry name" value="Znf_CCCH"/>
</dbReference>
<proteinExistence type="predicted"/>
<evidence type="ECO:0000256" key="1">
    <source>
        <dbReference type="ARBA" id="ARBA00022723"/>
    </source>
</evidence>
<feature type="compositionally biased region" description="Basic and acidic residues" evidence="6">
    <location>
        <begin position="17"/>
        <end position="27"/>
    </location>
</feature>
<keyword evidence="9" id="KW-1185">Reference proteome</keyword>
<accession>A0ABX8I2K3</accession>
<feature type="domain" description="C3H1-type" evidence="7">
    <location>
        <begin position="83"/>
        <end position="110"/>
    </location>
</feature>
<dbReference type="Proteomes" id="UP000825434">
    <property type="component" value="Chromosome 1"/>
</dbReference>
<dbReference type="PANTHER" id="PTHR11224:SF58">
    <property type="entry name" value="C3H1-TYPE DOMAIN-CONTAINING PROTEIN"/>
    <property type="match status" value="1"/>
</dbReference>
<name>A0ABX8I2K3_9ASCO</name>
<organism evidence="8 9">
    <name type="scientific">Candidozyma haemuli</name>
    <dbReference type="NCBI Taxonomy" id="45357"/>
    <lineage>
        <taxon>Eukaryota</taxon>
        <taxon>Fungi</taxon>
        <taxon>Dikarya</taxon>
        <taxon>Ascomycota</taxon>
        <taxon>Saccharomycotina</taxon>
        <taxon>Pichiomycetes</taxon>
        <taxon>Metschnikowiaceae</taxon>
        <taxon>Candidozyma</taxon>
    </lineage>
</organism>
<feature type="compositionally biased region" description="Polar residues" evidence="6">
    <location>
        <begin position="206"/>
        <end position="224"/>
    </location>
</feature>
<sequence length="483" mass="51781">MPGPDVHFLTVNHDKFIPFQEGHEKGSSRNSKQSSGSMSQPRSRPGHPLDLGSLSDQLPPNTGPAGTVSIVGSSGSGSNTNKNLSHVPCKFFRQGNCQAGNSCPFSHNLDGSLAADKLPCKYFQKGNCKFGLKCALAHFLPDGTRVNSKSLNAYRRHDRNNSHSNAQNDNISGSDANNNDHSSSSHQSHKGRASSGTGAGAGSGGNRNSHQNGSSRSFVTSPTERLQGRPRTEHLDFNSNFDANGDVTRSYLIEPVDIRKRSFGEDITLANPSSRNSLSNSSLSTHHSVSQNGTAKPLSWTSPVANYQSLHDWSVAGSAPTNLVSTGTQNGLSSALRSLSSTSPTNLVSSPNSIDFSSNLFSSTRTESPNDNFGFSSRLGSMSKPNNAFLASPSQYQIRPPDESAISDGSREEDAIEDDENAFFEDYVPASLGNLILTPQELQRRDSRSQSGTLWVRPNIGRSPSESKRGYGAGNDNDVFLMD</sequence>
<evidence type="ECO:0000256" key="5">
    <source>
        <dbReference type="PROSITE-ProRule" id="PRU00723"/>
    </source>
</evidence>
<feature type="region of interest" description="Disordered" evidence="6">
    <location>
        <begin position="17"/>
        <end position="79"/>
    </location>
</feature>
<dbReference type="EMBL" id="CP076661">
    <property type="protein sequence ID" value="QWU86103.1"/>
    <property type="molecule type" value="Genomic_DNA"/>
</dbReference>
<dbReference type="PANTHER" id="PTHR11224">
    <property type="entry name" value="MAKORIN-RELATED"/>
    <property type="match status" value="1"/>
</dbReference>
<feature type="compositionally biased region" description="Low complexity" evidence="6">
    <location>
        <begin position="66"/>
        <end position="79"/>
    </location>
</feature>
<dbReference type="InterPro" id="IPR041367">
    <property type="entry name" value="Znf-CCCH_4"/>
</dbReference>
<dbReference type="SMART" id="SM00356">
    <property type="entry name" value="ZnF_C3H1"/>
    <property type="match status" value="2"/>
</dbReference>
<feature type="compositionally biased region" description="Basic and acidic residues" evidence="6">
    <location>
        <begin position="226"/>
        <end position="236"/>
    </location>
</feature>
<evidence type="ECO:0000256" key="2">
    <source>
        <dbReference type="ARBA" id="ARBA00022737"/>
    </source>
</evidence>
<feature type="region of interest" description="Disordered" evidence="6">
    <location>
        <begin position="384"/>
        <end position="414"/>
    </location>
</feature>
<dbReference type="Pfam" id="PF00642">
    <property type="entry name" value="zf-CCCH"/>
    <property type="match status" value="1"/>
</dbReference>
<protein>
    <recommendedName>
        <fullName evidence="7">C3H1-type domain-containing protein</fullName>
    </recommendedName>
</protein>
<feature type="compositionally biased region" description="Low complexity" evidence="6">
    <location>
        <begin position="273"/>
        <end position="290"/>
    </location>
</feature>